<dbReference type="AlphaFoldDB" id="A0A166B7N6"/>
<evidence type="ECO:0000313" key="2">
    <source>
        <dbReference type="Proteomes" id="UP000076532"/>
    </source>
</evidence>
<dbReference type="OrthoDB" id="549336at2759"/>
<gene>
    <name evidence="1" type="ORF">FIBSPDRAFT_158299</name>
</gene>
<name>A0A166B7N6_9AGAM</name>
<dbReference type="Proteomes" id="UP000076532">
    <property type="component" value="Unassembled WGS sequence"/>
</dbReference>
<reference evidence="1 2" key="1">
    <citation type="journal article" date="2016" name="Mol. Biol. Evol.">
        <title>Comparative Genomics of Early-Diverging Mushroom-Forming Fungi Provides Insights into the Origins of Lignocellulose Decay Capabilities.</title>
        <authorList>
            <person name="Nagy L.G."/>
            <person name="Riley R."/>
            <person name="Tritt A."/>
            <person name="Adam C."/>
            <person name="Daum C."/>
            <person name="Floudas D."/>
            <person name="Sun H."/>
            <person name="Yadav J.S."/>
            <person name="Pangilinan J."/>
            <person name="Larsson K.H."/>
            <person name="Matsuura K."/>
            <person name="Barry K."/>
            <person name="Labutti K."/>
            <person name="Kuo R."/>
            <person name="Ohm R.A."/>
            <person name="Bhattacharya S.S."/>
            <person name="Shirouzu T."/>
            <person name="Yoshinaga Y."/>
            <person name="Martin F.M."/>
            <person name="Grigoriev I.V."/>
            <person name="Hibbett D.S."/>
        </authorList>
    </citation>
    <scope>NUCLEOTIDE SEQUENCE [LARGE SCALE GENOMIC DNA]</scope>
    <source>
        <strain evidence="1 2">CBS 109695</strain>
    </source>
</reference>
<dbReference type="STRING" id="436010.A0A166B7N6"/>
<keyword evidence="2" id="KW-1185">Reference proteome</keyword>
<protein>
    <recommendedName>
        <fullName evidence="3">Glycosyltransferase family 1 protein</fullName>
    </recommendedName>
</protein>
<sequence length="492" mass="55164">MLSSSSSWRIKASGITAACAIILLTFWYHDSEAVCRIANGRRFCADRDQPPNLASSGHLNAPNSFKHRNIAIATTFGYHFDVWLPVAWTLQRIMRGVEGGAVQVYAQTPFAHGFGEISDNLGLYRGSIKDYEAIIADLRANEGDGGIDMVIFPTSIIDLRHYGKQLLEAWDARDEAHKFTVVALTHHAAEKDWMVLFAPLARRGALRLLTISDHVSRAFQELLREFADSSDPEFHSAGFQQVLVDTHVPILNISTSSTRSSGRLSNVAIQGSFSTDSRDFIRIFARLIQSLHEHPRMWGYHPSVDGSPFTENTRVADPFKLHLVGHGWIDIPNELKNVIVFHAELKYHDFYNVMASMDLCLPAFRADDYYYNATASSTVVMCSQLNTPMLVTQRFRDAYTYLDDDRVLVTHPAVMSEVDAIKAFRTQDASDFLASDPSKLGLTMGSNSGVRRAVENMLRQGWTRPTAGFEEWKRGVWANNDAAMVRILSDAR</sequence>
<dbReference type="EMBL" id="KV417648">
    <property type="protein sequence ID" value="KZP12357.1"/>
    <property type="molecule type" value="Genomic_DNA"/>
</dbReference>
<evidence type="ECO:0000313" key="1">
    <source>
        <dbReference type="EMBL" id="KZP12357.1"/>
    </source>
</evidence>
<organism evidence="1 2">
    <name type="scientific">Athelia psychrophila</name>
    <dbReference type="NCBI Taxonomy" id="1759441"/>
    <lineage>
        <taxon>Eukaryota</taxon>
        <taxon>Fungi</taxon>
        <taxon>Dikarya</taxon>
        <taxon>Basidiomycota</taxon>
        <taxon>Agaricomycotina</taxon>
        <taxon>Agaricomycetes</taxon>
        <taxon>Agaricomycetidae</taxon>
        <taxon>Atheliales</taxon>
        <taxon>Atheliaceae</taxon>
        <taxon>Athelia</taxon>
    </lineage>
</organism>
<evidence type="ECO:0008006" key="3">
    <source>
        <dbReference type="Google" id="ProtNLM"/>
    </source>
</evidence>
<proteinExistence type="predicted"/>
<accession>A0A166B7N6</accession>